<dbReference type="NCBIfam" id="TIGR04057">
    <property type="entry name" value="SusC_RagA_signa"/>
    <property type="match status" value="1"/>
</dbReference>
<comment type="caution">
    <text evidence="4">The sequence shown here is derived from an EMBL/GenBank/DDBJ whole genome shotgun (WGS) entry which is preliminary data.</text>
</comment>
<keyword evidence="2" id="KW-1134">Transmembrane beta strand</keyword>
<dbReference type="PANTHER" id="PTHR30069">
    <property type="entry name" value="TONB-DEPENDENT OUTER MEMBRANE RECEPTOR"/>
    <property type="match status" value="1"/>
</dbReference>
<comment type="similarity">
    <text evidence="2">Belongs to the TonB-dependent receptor family.</text>
</comment>
<dbReference type="Gene3D" id="2.170.130.10">
    <property type="entry name" value="TonB-dependent receptor, plug domain"/>
    <property type="match status" value="1"/>
</dbReference>
<keyword evidence="5" id="KW-1185">Reference proteome</keyword>
<protein>
    <submittedName>
        <fullName evidence="4">TonB-dependent receptor</fullName>
    </submittedName>
</protein>
<dbReference type="InterPro" id="IPR023997">
    <property type="entry name" value="TonB-dep_OMP_SusC/RagA_CS"/>
</dbReference>
<comment type="subcellular location">
    <subcellularLocation>
        <location evidence="2">Cell outer membrane</location>
        <topology evidence="2">Multi-pass membrane protein</topology>
    </subcellularLocation>
</comment>
<sequence>MKLVLPQWTNCLSWNGYAMYHSKFFRLLVLASLVLFTSTVFAQQRPVSGKVSVGDTALSGITVQVKGTAIATQTDANGQYTINAPADATLIFSSIGYGVQEVKLGNHTTLNVQMKSTTQQMNEVIVVGYGTQRKGTVTGAISNLKAEDIVRTPATSVSAALVGKMQGITARAPDARPGNGTNIQIRNMGNPLFVIDGIPYTGGNTGNTGFGFNQSSGQDVFNDIGLEDIESVTILKDASAAIYGLRAANGVVLVTTKKGKKNEAPTINLSGYYGLQDFTRYPKPGTAPQFVRAKLEAEQNSGGNPASVFTKDQYAKWLAGTDSGYKSYDYYGMVTRRNVPQYYLNASASGGSQRSNYYFSISHIDQDAMIRDFSYQRTNLQANLNTQLANRFQIGTQISAKVEKNHNVGVPGLDDYFNPLLSVFTMWPTEAPYANDNPNYINQTHNVNVNPATYKDDVTGWIDQYWRSMNVNLNAQYDFKFGLTARGTYSYNFQNEDFDGFEYTWNAYKYDAATGTYYTQPGFGNQNPWRERHKRNVINRYAQFQLNYNKSFGLHTIAAVAAYERSDYDNSYFVVHTVPTSNYVELQTFAEQDYLDDAWGLEARAGYIGRFNYNYGQKYLVELIGRYDGSYLYASDKRWGFFPAVSVGWRLTEESFFKNNLGRIFNDLKLRASYGETGSESGIGAFDYLPGYNFNNGSSVINTNLNNNVLTNGYVIGLRPRGLPITNLSWVTNRTKNIGIDFSILNGKITGQFDLFERKRTGLPAAKYDVLLPSEVGYTLPNENLNSDAHRGVEGIVTYTNNVGKVNYSIGANATVSRLRSLSTYKPRFENSWHEYRNSIEDRWADVYWGYHVIGQFQNQEEIDNYEIDNDRKGNRSMLPGDFKYQDVNGDKIINAMDARPIGYARGAQPYMSFGVNGDVSWKSFSLAFDFAGANMQSFIRDWELRYQFQNDGSAPAYMLEDRWHREDPYDPNSKWIPGKYPAIRKPDGSHSNHFIDGLTNDFWLTNVRYFRLKNLELSYTLPKALTKKAGISKMRVYANGTNLFSFDNVKDLEIDPEISSANGLVYPQQRLYNFGFNVTF</sequence>
<dbReference type="SUPFAM" id="SSF49464">
    <property type="entry name" value="Carboxypeptidase regulatory domain-like"/>
    <property type="match status" value="1"/>
</dbReference>
<dbReference type="GO" id="GO:0015344">
    <property type="term" value="F:siderophore uptake transmembrane transporter activity"/>
    <property type="evidence" value="ECO:0007669"/>
    <property type="project" value="TreeGrafter"/>
</dbReference>
<dbReference type="AlphaFoldDB" id="A0A9X2XWB0"/>
<organism evidence="4 5">
    <name type="scientific">Paraflavisolibacter caeni</name>
    <dbReference type="NCBI Taxonomy" id="2982496"/>
    <lineage>
        <taxon>Bacteria</taxon>
        <taxon>Pseudomonadati</taxon>
        <taxon>Bacteroidota</taxon>
        <taxon>Chitinophagia</taxon>
        <taxon>Chitinophagales</taxon>
        <taxon>Chitinophagaceae</taxon>
        <taxon>Paraflavisolibacter</taxon>
    </lineage>
</organism>
<dbReference type="GO" id="GO:0009279">
    <property type="term" value="C:cell outer membrane"/>
    <property type="evidence" value="ECO:0007669"/>
    <property type="project" value="UniProtKB-SubCell"/>
</dbReference>
<keyword evidence="2" id="KW-0472">Membrane</keyword>
<dbReference type="RefSeq" id="WP_279296313.1">
    <property type="nucleotide sequence ID" value="NZ_JAOTIF010000003.1"/>
</dbReference>
<dbReference type="GO" id="GO:0044718">
    <property type="term" value="P:siderophore transmembrane transport"/>
    <property type="evidence" value="ECO:0007669"/>
    <property type="project" value="TreeGrafter"/>
</dbReference>
<dbReference type="Pfam" id="PF07715">
    <property type="entry name" value="Plug"/>
    <property type="match status" value="1"/>
</dbReference>
<evidence type="ECO:0000256" key="1">
    <source>
        <dbReference type="ARBA" id="ARBA00022729"/>
    </source>
</evidence>
<accession>A0A9X2XWB0</accession>
<dbReference type="Pfam" id="PF13715">
    <property type="entry name" value="CarbopepD_reg_2"/>
    <property type="match status" value="1"/>
</dbReference>
<dbReference type="InterPro" id="IPR039426">
    <property type="entry name" value="TonB-dep_rcpt-like"/>
</dbReference>
<reference evidence="4" key="2">
    <citation type="submission" date="2023-04" db="EMBL/GenBank/DDBJ databases">
        <title>Paracnuella aquatica gen. nov., sp. nov., a member of the family Chitinophagaceae isolated from a hot spring.</title>
        <authorList>
            <person name="Wang C."/>
        </authorList>
    </citation>
    <scope>NUCLEOTIDE SEQUENCE</scope>
    <source>
        <strain evidence="4">LB-8</strain>
    </source>
</reference>
<keyword evidence="1" id="KW-0732">Signal</keyword>
<dbReference type="EMBL" id="JAOTIF010000003">
    <property type="protein sequence ID" value="MCU7548868.1"/>
    <property type="molecule type" value="Genomic_DNA"/>
</dbReference>
<evidence type="ECO:0000256" key="2">
    <source>
        <dbReference type="PROSITE-ProRule" id="PRU01360"/>
    </source>
</evidence>
<dbReference type="Gene3D" id="2.60.40.1120">
    <property type="entry name" value="Carboxypeptidase-like, regulatory domain"/>
    <property type="match status" value="1"/>
</dbReference>
<keyword evidence="4" id="KW-0675">Receptor</keyword>
<keyword evidence="2" id="KW-0813">Transport</keyword>
<dbReference type="Proteomes" id="UP001155483">
    <property type="component" value="Unassembled WGS sequence"/>
</dbReference>
<evidence type="ECO:0000313" key="5">
    <source>
        <dbReference type="Proteomes" id="UP001155483"/>
    </source>
</evidence>
<dbReference type="NCBIfam" id="TIGR04056">
    <property type="entry name" value="OMP_RagA_SusC"/>
    <property type="match status" value="1"/>
</dbReference>
<evidence type="ECO:0000259" key="3">
    <source>
        <dbReference type="Pfam" id="PF07715"/>
    </source>
</evidence>
<dbReference type="InterPro" id="IPR037066">
    <property type="entry name" value="Plug_dom_sf"/>
</dbReference>
<reference evidence="4" key="1">
    <citation type="submission" date="2022-09" db="EMBL/GenBank/DDBJ databases">
        <authorList>
            <person name="Yuan C."/>
            <person name="Ke Z."/>
        </authorList>
    </citation>
    <scope>NUCLEOTIDE SEQUENCE</scope>
    <source>
        <strain evidence="4">LB-8</strain>
    </source>
</reference>
<dbReference type="PANTHER" id="PTHR30069:SF29">
    <property type="entry name" value="HEMOGLOBIN AND HEMOGLOBIN-HAPTOGLOBIN-BINDING PROTEIN 1-RELATED"/>
    <property type="match status" value="1"/>
</dbReference>
<dbReference type="InterPro" id="IPR008969">
    <property type="entry name" value="CarboxyPept-like_regulatory"/>
</dbReference>
<keyword evidence="2" id="KW-0812">Transmembrane</keyword>
<keyword evidence="2" id="KW-0998">Cell outer membrane</keyword>
<gene>
    <name evidence="4" type="ORF">OCK74_07045</name>
</gene>
<dbReference type="InterPro" id="IPR012910">
    <property type="entry name" value="Plug_dom"/>
</dbReference>
<dbReference type="SUPFAM" id="SSF56935">
    <property type="entry name" value="Porins"/>
    <property type="match status" value="1"/>
</dbReference>
<proteinExistence type="inferred from homology"/>
<dbReference type="InterPro" id="IPR023996">
    <property type="entry name" value="TonB-dep_OMP_SusC/RagA"/>
</dbReference>
<feature type="domain" description="TonB-dependent receptor plug" evidence="3">
    <location>
        <begin position="136"/>
        <end position="251"/>
    </location>
</feature>
<evidence type="ECO:0000313" key="4">
    <source>
        <dbReference type="EMBL" id="MCU7548868.1"/>
    </source>
</evidence>
<dbReference type="PROSITE" id="PS52016">
    <property type="entry name" value="TONB_DEPENDENT_REC_3"/>
    <property type="match status" value="1"/>
</dbReference>
<name>A0A9X2XWB0_9BACT</name>